<dbReference type="EMBL" id="AE014074">
    <property type="protein sequence ID" value="AAM78945.1"/>
    <property type="molecule type" value="Genomic_DNA"/>
</dbReference>
<dbReference type="GO" id="GO:0016787">
    <property type="term" value="F:hydrolase activity"/>
    <property type="evidence" value="ECO:0007669"/>
    <property type="project" value="UniProtKB-KW"/>
</dbReference>
<gene>
    <name evidence="5" type="ordered locus">SpyM3_0338</name>
</gene>
<dbReference type="KEGG" id="spg:SpyM3_0338"/>
<dbReference type="PROSITE" id="PS51462">
    <property type="entry name" value="NUDIX"/>
    <property type="match status" value="1"/>
</dbReference>
<sequence>MAIMRKNTNIVKRDHMPQDYISYIRSKVGHDKIILNFAGGILTNDDGKVLMQLRGDKKTWAIPGGTMELGESSLETCKREFLEETGIEVEAVRLLNVYTHFEEVYPNGDAVQTIVFIYELTAVSDMAIDNFHNEETLKLQFFSHEEIAELESVSAKHRLMLEEYFSDSFAMGH</sequence>
<evidence type="ECO:0000313" key="6">
    <source>
        <dbReference type="Proteomes" id="UP000000564"/>
    </source>
</evidence>
<dbReference type="HOGENOM" id="CLU_037162_7_0_9"/>
<dbReference type="Pfam" id="PF00293">
    <property type="entry name" value="NUDIX"/>
    <property type="match status" value="1"/>
</dbReference>
<comment type="similarity">
    <text evidence="3">Belongs to the Nudix hydrolase family.</text>
</comment>
<dbReference type="SUPFAM" id="SSF55811">
    <property type="entry name" value="Nudix"/>
    <property type="match status" value="1"/>
</dbReference>
<dbReference type="PANTHER" id="PTHR43046:SF2">
    <property type="entry name" value="8-OXO-DGTP DIPHOSPHATASE-RELATED"/>
    <property type="match status" value="1"/>
</dbReference>
<evidence type="ECO:0000259" key="4">
    <source>
        <dbReference type="PROSITE" id="PS51462"/>
    </source>
</evidence>
<dbReference type="PRINTS" id="PR00502">
    <property type="entry name" value="NUDIXFAMILY"/>
</dbReference>
<comment type="cofactor">
    <cofactor evidence="1">
        <name>Mg(2+)</name>
        <dbReference type="ChEBI" id="CHEBI:18420"/>
    </cofactor>
</comment>
<evidence type="ECO:0000256" key="1">
    <source>
        <dbReference type="ARBA" id="ARBA00001946"/>
    </source>
</evidence>
<organism evidence="5 6">
    <name type="scientific">Streptococcus pyogenes serotype M3 (strain ATCC BAA-595 / MGAS315)</name>
    <dbReference type="NCBI Taxonomy" id="198466"/>
    <lineage>
        <taxon>Bacteria</taxon>
        <taxon>Bacillati</taxon>
        <taxon>Bacillota</taxon>
        <taxon>Bacilli</taxon>
        <taxon>Lactobacillales</taxon>
        <taxon>Streptococcaceae</taxon>
        <taxon>Streptococcus</taxon>
    </lineage>
</organism>
<reference evidence="5 6" key="1">
    <citation type="journal article" date="2002" name="Proc. Natl. Acad. Sci. U.S.A.">
        <title>Genome sequence of a serotype M3 strain of group A Streptococcus: phage-encoded toxins, the high-virulence phenotype, and clone emergence.</title>
        <authorList>
            <person name="Beres S.B."/>
            <person name="Sylva G.L."/>
            <person name="Barbian K.D."/>
            <person name="Lei B."/>
            <person name="Hoff J.S."/>
            <person name="Mammarella N.D."/>
            <person name="Liu M.Y."/>
            <person name="Smoot J.C."/>
            <person name="Porcella S.F."/>
            <person name="Parkins L.D."/>
            <person name="Campbell D.S."/>
            <person name="Smith T.M."/>
            <person name="McCormick J.K."/>
            <person name="Leung D.Y."/>
            <person name="Schlievert P.M."/>
            <person name="Musser J.M."/>
        </authorList>
    </citation>
    <scope>NUCLEOTIDE SEQUENCE [LARGE SCALE GENOMIC DNA]</scope>
    <source>
        <strain evidence="6">ATCC BAA-595 / MGAS315</strain>
    </source>
</reference>
<evidence type="ECO:0000313" key="5">
    <source>
        <dbReference type="EMBL" id="AAM78945.1"/>
    </source>
</evidence>
<dbReference type="InterPro" id="IPR020084">
    <property type="entry name" value="NUDIX_hydrolase_CS"/>
</dbReference>
<dbReference type="Gene3D" id="3.90.79.10">
    <property type="entry name" value="Nucleoside Triphosphate Pyrophosphohydrolase"/>
    <property type="match status" value="1"/>
</dbReference>
<dbReference type="Proteomes" id="UP000000564">
    <property type="component" value="Chromosome"/>
</dbReference>
<dbReference type="PANTHER" id="PTHR43046">
    <property type="entry name" value="GDP-MANNOSE MANNOSYL HYDROLASE"/>
    <property type="match status" value="1"/>
</dbReference>
<evidence type="ECO:0000256" key="2">
    <source>
        <dbReference type="ARBA" id="ARBA00022801"/>
    </source>
</evidence>
<dbReference type="CDD" id="cd04677">
    <property type="entry name" value="NUDIX_Hydrolase"/>
    <property type="match status" value="1"/>
</dbReference>
<feature type="domain" description="Nudix hydrolase" evidence="4">
    <location>
        <begin position="32"/>
        <end position="165"/>
    </location>
</feature>
<protein>
    <recommendedName>
        <fullName evidence="4">Nudix hydrolase domain-containing protein</fullName>
    </recommendedName>
</protein>
<keyword evidence="2 3" id="KW-0378">Hydrolase</keyword>
<dbReference type="PROSITE" id="PS00893">
    <property type="entry name" value="NUDIX_BOX"/>
    <property type="match status" value="1"/>
</dbReference>
<name>A0A0H2UU30_STRP3</name>
<dbReference type="InterPro" id="IPR015797">
    <property type="entry name" value="NUDIX_hydrolase-like_dom_sf"/>
</dbReference>
<proteinExistence type="inferred from homology"/>
<evidence type="ECO:0000256" key="3">
    <source>
        <dbReference type="RuleBase" id="RU003476"/>
    </source>
</evidence>
<dbReference type="InterPro" id="IPR000086">
    <property type="entry name" value="NUDIX_hydrolase_dom"/>
</dbReference>
<accession>A0A0H2UU30</accession>
<dbReference type="AlphaFoldDB" id="A0A0H2UU30"/>
<dbReference type="InterPro" id="IPR020476">
    <property type="entry name" value="Nudix_hydrolase"/>
</dbReference>